<evidence type="ECO:0000313" key="7">
    <source>
        <dbReference type="EMBL" id="AFM08408.1"/>
    </source>
</evidence>
<dbReference type="Pfam" id="PF25001">
    <property type="entry name" value="Aegyptin_C"/>
    <property type="match status" value="1"/>
</dbReference>
<feature type="signal peptide" evidence="5">
    <location>
        <begin position="1"/>
        <end position="25"/>
    </location>
</feature>
<evidence type="ECO:0000259" key="6">
    <source>
        <dbReference type="Pfam" id="PF25001"/>
    </source>
</evidence>
<evidence type="ECO:0000256" key="1">
    <source>
        <dbReference type="ARBA" id="ARBA00004613"/>
    </source>
</evidence>
<reference evidence="7" key="1">
    <citation type="journal article" date="2012" name="Heredity">
        <title>Positional cloning of rp2 QTL associates the P450 genes CYP6Z1, CYP6Z3 and CYP6M7 with pyrethroid resistance in the malaria vector Anopheles funestus.</title>
        <authorList>
            <person name="Irving H."/>
            <person name="Riveron J.M."/>
            <person name="Ibrahim S.S."/>
            <person name="Lobo N.F."/>
            <person name="Wondji C.S."/>
        </authorList>
    </citation>
    <scope>NUCLEOTIDE SEQUENCE</scope>
    <source>
        <strain evidence="7">Rp2</strain>
    </source>
</reference>
<keyword evidence="2" id="KW-0964">Secreted</keyword>
<dbReference type="GO" id="GO:0005576">
    <property type="term" value="C:extracellular region"/>
    <property type="evidence" value="ECO:0007669"/>
    <property type="project" value="UniProtKB-SubCell"/>
</dbReference>
<dbReference type="AlphaFoldDB" id="I4AWS3"/>
<keyword evidence="5" id="KW-0732">Signal</keyword>
<dbReference type="GO" id="GO:0090729">
    <property type="term" value="F:toxin activity"/>
    <property type="evidence" value="ECO:0007669"/>
    <property type="project" value="UniProtKB-KW"/>
</dbReference>
<dbReference type="VEuPathDB" id="VectorBase:AFUN2_013514"/>
<keyword evidence="3" id="KW-0800">Toxin</keyword>
<evidence type="ECO:0000256" key="4">
    <source>
        <dbReference type="ARBA" id="ARBA00023157"/>
    </source>
</evidence>
<evidence type="ECO:0000256" key="3">
    <source>
        <dbReference type="ARBA" id="ARBA00022656"/>
    </source>
</evidence>
<keyword evidence="4" id="KW-1015">Disulfide bond</keyword>
<proteinExistence type="predicted"/>
<comment type="subcellular location">
    <subcellularLocation>
        <location evidence="1">Secreted</location>
    </subcellularLocation>
</comment>
<name>I4AWS3_ANOFN</name>
<accession>I4AWS3</accession>
<feature type="chain" id="PRO_5003686212" evidence="5">
    <location>
        <begin position="26"/>
        <end position="168"/>
    </location>
</feature>
<evidence type="ECO:0000256" key="2">
    <source>
        <dbReference type="ARBA" id="ARBA00022525"/>
    </source>
</evidence>
<dbReference type="VEuPathDB" id="VectorBase:AFUN016251"/>
<protein>
    <submittedName>
        <fullName evidence="7">SG7-2</fullName>
    </submittedName>
</protein>
<dbReference type="InterPro" id="IPR056799">
    <property type="entry name" value="ALL3/gSG7_salivary-like_helix"/>
</dbReference>
<evidence type="ECO:0000256" key="5">
    <source>
        <dbReference type="SAM" id="SignalP"/>
    </source>
</evidence>
<sequence>MEAKVILIIVTTGLIWLIQLSSVEATQWHSKQLLPYFRRIKLDKTKNSVYQHTVKDAIRMHLRIPLMQKALCLPKGTKVSKHLQYADVSFALIILKSHCFHCVLQLSSDCLNRMVDKARQHENKFYARFTYACKTHAEYSSDCMESGRPMYYRNLRNLVKQTEKCWKL</sequence>
<organism evidence="7">
    <name type="scientific">Anopheles funestus</name>
    <name type="common">African malaria mosquito</name>
    <dbReference type="NCBI Taxonomy" id="62324"/>
    <lineage>
        <taxon>Eukaryota</taxon>
        <taxon>Metazoa</taxon>
        <taxon>Ecdysozoa</taxon>
        <taxon>Arthropoda</taxon>
        <taxon>Hexapoda</taxon>
        <taxon>Insecta</taxon>
        <taxon>Pterygota</taxon>
        <taxon>Neoptera</taxon>
        <taxon>Endopterygota</taxon>
        <taxon>Diptera</taxon>
        <taxon>Nematocera</taxon>
        <taxon>Culicoidea</taxon>
        <taxon>Culicidae</taxon>
        <taxon>Anophelinae</taxon>
        <taxon>Anopheles</taxon>
    </lineage>
</organism>
<dbReference type="EMBL" id="JQ711183">
    <property type="protein sequence ID" value="AFM08408.1"/>
    <property type="molecule type" value="Genomic_DNA"/>
</dbReference>
<feature type="domain" description="Aegyptin/gSG7 salivary protein-like four-helix bundle" evidence="6">
    <location>
        <begin position="108"/>
        <end position="165"/>
    </location>
</feature>